<dbReference type="SMART" id="SM00399">
    <property type="entry name" value="ZnF_C4"/>
    <property type="match status" value="1"/>
</dbReference>
<dbReference type="Pfam" id="PF00105">
    <property type="entry name" value="zf-C4"/>
    <property type="match status" value="1"/>
</dbReference>
<evidence type="ECO:0000256" key="10">
    <source>
        <dbReference type="RuleBase" id="RU004334"/>
    </source>
</evidence>
<evidence type="ECO:0000256" key="8">
    <source>
        <dbReference type="ARBA" id="ARBA00023170"/>
    </source>
</evidence>
<name>A0AAV1JYN7_9NEOP</name>
<keyword evidence="8 10" id="KW-0675">Receptor</keyword>
<evidence type="ECO:0000256" key="5">
    <source>
        <dbReference type="ARBA" id="ARBA00023015"/>
    </source>
</evidence>
<dbReference type="PROSITE" id="PS00031">
    <property type="entry name" value="NUCLEAR_REC_DBD_1"/>
    <property type="match status" value="1"/>
</dbReference>
<comment type="similarity">
    <text evidence="10">Belongs to the nuclear hormone receptor family.</text>
</comment>
<keyword evidence="5 10" id="KW-0805">Transcription regulation</keyword>
<evidence type="ECO:0000256" key="7">
    <source>
        <dbReference type="ARBA" id="ARBA00023163"/>
    </source>
</evidence>
<dbReference type="GO" id="GO:0008270">
    <property type="term" value="F:zinc ion binding"/>
    <property type="evidence" value="ECO:0007669"/>
    <property type="project" value="UniProtKB-KW"/>
</dbReference>
<evidence type="ECO:0000259" key="12">
    <source>
        <dbReference type="PROSITE" id="PS51843"/>
    </source>
</evidence>
<comment type="caution">
    <text evidence="13">The sequence shown here is derived from an EMBL/GenBank/DDBJ whole genome shotgun (WGS) entry which is preliminary data.</text>
</comment>
<keyword evidence="9 10" id="KW-0539">Nucleus</keyword>
<evidence type="ECO:0000256" key="1">
    <source>
        <dbReference type="ARBA" id="ARBA00004123"/>
    </source>
</evidence>
<evidence type="ECO:0000256" key="6">
    <source>
        <dbReference type="ARBA" id="ARBA00023125"/>
    </source>
</evidence>
<keyword evidence="6 10" id="KW-0238">DNA-binding</keyword>
<comment type="subcellular location">
    <subcellularLocation>
        <location evidence="1 10">Nucleus</location>
    </subcellularLocation>
</comment>
<dbReference type="InterPro" id="IPR001628">
    <property type="entry name" value="Znf_hrmn_rcpt"/>
</dbReference>
<evidence type="ECO:0000256" key="4">
    <source>
        <dbReference type="ARBA" id="ARBA00022833"/>
    </source>
</evidence>
<protein>
    <recommendedName>
        <fullName evidence="15">Tailless</fullName>
    </recommendedName>
</protein>
<dbReference type="GO" id="GO:0000122">
    <property type="term" value="P:negative regulation of transcription by RNA polymerase II"/>
    <property type="evidence" value="ECO:0007669"/>
    <property type="project" value="UniProtKB-ARBA"/>
</dbReference>
<dbReference type="Gene3D" id="1.10.565.10">
    <property type="entry name" value="Retinoid X Receptor"/>
    <property type="match status" value="1"/>
</dbReference>
<keyword evidence="7 10" id="KW-0804">Transcription</keyword>
<dbReference type="InterPro" id="IPR013088">
    <property type="entry name" value="Znf_NHR/GATA"/>
</dbReference>
<proteinExistence type="inferred from homology"/>
<dbReference type="EMBL" id="CAVLEF010000279">
    <property type="protein sequence ID" value="CAK1554614.1"/>
    <property type="molecule type" value="Genomic_DNA"/>
</dbReference>
<organism evidence="13 14">
    <name type="scientific">Leptosia nina</name>
    <dbReference type="NCBI Taxonomy" id="320188"/>
    <lineage>
        <taxon>Eukaryota</taxon>
        <taxon>Metazoa</taxon>
        <taxon>Ecdysozoa</taxon>
        <taxon>Arthropoda</taxon>
        <taxon>Hexapoda</taxon>
        <taxon>Insecta</taxon>
        <taxon>Pterygota</taxon>
        <taxon>Neoptera</taxon>
        <taxon>Endopterygota</taxon>
        <taxon>Lepidoptera</taxon>
        <taxon>Glossata</taxon>
        <taxon>Ditrysia</taxon>
        <taxon>Papilionoidea</taxon>
        <taxon>Pieridae</taxon>
        <taxon>Pierinae</taxon>
        <taxon>Leptosia</taxon>
    </lineage>
</organism>
<gene>
    <name evidence="13" type="ORF">LNINA_LOCUS13514</name>
</gene>
<dbReference type="PANTHER" id="PTHR24083">
    <property type="entry name" value="NUCLEAR HORMONE RECEPTOR"/>
    <property type="match status" value="1"/>
</dbReference>
<dbReference type="PROSITE" id="PS51030">
    <property type="entry name" value="NUCLEAR_REC_DBD_2"/>
    <property type="match status" value="1"/>
</dbReference>
<keyword evidence="4 10" id="KW-0862">Zinc</keyword>
<dbReference type="SUPFAM" id="SSF48508">
    <property type="entry name" value="Nuclear receptor ligand-binding domain"/>
    <property type="match status" value="1"/>
</dbReference>
<dbReference type="GO" id="GO:0003700">
    <property type="term" value="F:DNA-binding transcription factor activity"/>
    <property type="evidence" value="ECO:0007669"/>
    <property type="project" value="InterPro"/>
</dbReference>
<evidence type="ECO:0000256" key="9">
    <source>
        <dbReference type="ARBA" id="ARBA00023242"/>
    </source>
</evidence>
<dbReference type="GO" id="GO:0005634">
    <property type="term" value="C:nucleus"/>
    <property type="evidence" value="ECO:0007669"/>
    <property type="project" value="UniProtKB-SubCell"/>
</dbReference>
<dbReference type="AlphaFoldDB" id="A0AAV1JYN7"/>
<evidence type="ECO:0008006" key="15">
    <source>
        <dbReference type="Google" id="ProtNLM"/>
    </source>
</evidence>
<dbReference type="Proteomes" id="UP001497472">
    <property type="component" value="Unassembled WGS sequence"/>
</dbReference>
<reference evidence="13 14" key="1">
    <citation type="submission" date="2023-11" db="EMBL/GenBank/DDBJ databases">
        <authorList>
            <person name="Okamura Y."/>
        </authorList>
    </citation>
    <scope>NUCLEOTIDE SEQUENCE [LARGE SCALE GENOMIC DNA]</scope>
</reference>
<sequence length="386" mass="44005">MHAVPTSSNRILYDVPCVVCKDHSSGKHYGVFACDGCAGFFKRSVRRDRQYACKARTPGACLVDKAHRNQCRACRLTKCINAGMNKDAVQHERGPRNSTIRRQMALYFREPTPDVGLSTPPLDLVLSKHQITPDVMLPRPPLPLRPVPAMPLYNPYGAIYSGVSSWIPTPRLPLPLLPSQPLIPLPITPLEALSDAAAKIVFLNINWTRYVPGFEGMPLCDKTILIEESWKELFVLGLVQLMQPVDLRTIVHLHQPNVSLQSVEELQMILNDLYKIIPDNNEYSCWRACALFNVNHLIARPTRHFEDLRFITSLYSFYLLSLQQYHLRISPLDIGRSTFFNDILDRIKRLEAGVIEEIFLRPTVGNVCVEKLISDMYTTRKELRIF</sequence>
<feature type="domain" description="Nuclear receptor" evidence="11">
    <location>
        <begin position="14"/>
        <end position="91"/>
    </location>
</feature>
<dbReference type="PRINTS" id="PR00398">
    <property type="entry name" value="STRDHORMONER"/>
</dbReference>
<dbReference type="InterPro" id="IPR035500">
    <property type="entry name" value="NHR-like_dom_sf"/>
</dbReference>
<dbReference type="SUPFAM" id="SSF57716">
    <property type="entry name" value="Glucocorticoid receptor-like (DNA-binding domain)"/>
    <property type="match status" value="1"/>
</dbReference>
<dbReference type="SMART" id="SM00430">
    <property type="entry name" value="HOLI"/>
    <property type="match status" value="1"/>
</dbReference>
<evidence type="ECO:0000313" key="13">
    <source>
        <dbReference type="EMBL" id="CAK1554614.1"/>
    </source>
</evidence>
<dbReference type="PROSITE" id="PS51843">
    <property type="entry name" value="NR_LBD"/>
    <property type="match status" value="1"/>
</dbReference>
<keyword evidence="3 10" id="KW-0863">Zinc-finger</keyword>
<keyword evidence="14" id="KW-1185">Reference proteome</keyword>
<evidence type="ECO:0000256" key="2">
    <source>
        <dbReference type="ARBA" id="ARBA00022723"/>
    </source>
</evidence>
<dbReference type="InterPro" id="IPR001723">
    <property type="entry name" value="Nuclear_hrmn_rcpt"/>
</dbReference>
<dbReference type="PRINTS" id="PR00047">
    <property type="entry name" value="STROIDFINGER"/>
</dbReference>
<dbReference type="GO" id="GO:0032502">
    <property type="term" value="P:developmental process"/>
    <property type="evidence" value="ECO:0007669"/>
    <property type="project" value="UniProtKB-ARBA"/>
</dbReference>
<keyword evidence="2 10" id="KW-0479">Metal-binding</keyword>
<evidence type="ECO:0000259" key="11">
    <source>
        <dbReference type="PROSITE" id="PS51030"/>
    </source>
</evidence>
<dbReference type="InterPro" id="IPR050274">
    <property type="entry name" value="Nuclear_hormone_rcpt_NR2"/>
</dbReference>
<evidence type="ECO:0000256" key="3">
    <source>
        <dbReference type="ARBA" id="ARBA00022771"/>
    </source>
</evidence>
<dbReference type="Gene3D" id="3.30.50.10">
    <property type="entry name" value="Erythroid Transcription Factor GATA-1, subunit A"/>
    <property type="match status" value="1"/>
</dbReference>
<feature type="domain" description="NR LBD" evidence="12">
    <location>
        <begin position="158"/>
        <end position="380"/>
    </location>
</feature>
<dbReference type="Pfam" id="PF00104">
    <property type="entry name" value="Hormone_recep"/>
    <property type="match status" value="1"/>
</dbReference>
<dbReference type="InterPro" id="IPR000536">
    <property type="entry name" value="Nucl_hrmn_rcpt_lig-bd"/>
</dbReference>
<accession>A0AAV1JYN7</accession>
<dbReference type="FunFam" id="3.30.50.10:FF:000019">
    <property type="entry name" value="Nuclear receptor subfamily 2 group E member"/>
    <property type="match status" value="1"/>
</dbReference>
<dbReference type="GO" id="GO:0043565">
    <property type="term" value="F:sequence-specific DNA binding"/>
    <property type="evidence" value="ECO:0007669"/>
    <property type="project" value="InterPro"/>
</dbReference>
<evidence type="ECO:0000313" key="14">
    <source>
        <dbReference type="Proteomes" id="UP001497472"/>
    </source>
</evidence>